<evidence type="ECO:0000259" key="6">
    <source>
        <dbReference type="Pfam" id="PF16421"/>
    </source>
</evidence>
<dbReference type="Gene3D" id="6.10.250.540">
    <property type="match status" value="1"/>
</dbReference>
<dbReference type="SUPFAM" id="SSF144074">
    <property type="entry name" value="E2F-DP heterodimerization region"/>
    <property type="match status" value="1"/>
</dbReference>
<feature type="compositionally biased region" description="Polar residues" evidence="5">
    <location>
        <begin position="58"/>
        <end position="70"/>
    </location>
</feature>
<evidence type="ECO:0000313" key="7">
    <source>
        <dbReference type="EMBL" id="EDQ84611.1"/>
    </source>
</evidence>
<feature type="domain" description="E2F transcription factor CC-MB" evidence="6">
    <location>
        <begin position="162"/>
        <end position="242"/>
    </location>
</feature>
<dbReference type="AlphaFoldDB" id="A9VD34"/>
<keyword evidence="2" id="KW-0805">Transcription regulation</keyword>
<keyword evidence="3" id="KW-0238">DNA-binding</keyword>
<protein>
    <recommendedName>
        <fullName evidence="6">E2F transcription factor CC-MB domain-containing protein</fullName>
    </recommendedName>
</protein>
<gene>
    <name evidence="7" type="ORF">MONBRDRAFT_12709</name>
</gene>
<feature type="compositionally biased region" description="Low complexity" evidence="5">
    <location>
        <begin position="293"/>
        <end position="314"/>
    </location>
</feature>
<keyword evidence="8" id="KW-1185">Reference proteome</keyword>
<proteinExistence type="inferred from homology"/>
<dbReference type="KEGG" id="mbr:MONBRDRAFT_12709"/>
<dbReference type="GO" id="GO:0046983">
    <property type="term" value="F:protein dimerization activity"/>
    <property type="evidence" value="ECO:0007669"/>
    <property type="project" value="InterPro"/>
</dbReference>
<feature type="compositionally biased region" description="Basic and acidic residues" evidence="5">
    <location>
        <begin position="25"/>
        <end position="35"/>
    </location>
</feature>
<evidence type="ECO:0000256" key="1">
    <source>
        <dbReference type="ARBA" id="ARBA00010940"/>
    </source>
</evidence>
<dbReference type="InParanoid" id="A9VD34"/>
<dbReference type="InterPro" id="IPR037241">
    <property type="entry name" value="E2F-DP_heterodim"/>
</dbReference>
<dbReference type="RefSeq" id="XP_001750638.1">
    <property type="nucleotide sequence ID" value="XM_001750586.1"/>
</dbReference>
<dbReference type="InterPro" id="IPR032198">
    <property type="entry name" value="E2F_CC-MB"/>
</dbReference>
<evidence type="ECO:0000313" key="8">
    <source>
        <dbReference type="Proteomes" id="UP000001357"/>
    </source>
</evidence>
<accession>A9VD34</accession>
<dbReference type="STRING" id="81824.A9VD34"/>
<dbReference type="EMBL" id="CH991584">
    <property type="protein sequence ID" value="EDQ84611.1"/>
    <property type="molecule type" value="Genomic_DNA"/>
</dbReference>
<organism evidence="7 8">
    <name type="scientific">Monosiga brevicollis</name>
    <name type="common">Choanoflagellate</name>
    <dbReference type="NCBI Taxonomy" id="81824"/>
    <lineage>
        <taxon>Eukaryota</taxon>
        <taxon>Choanoflagellata</taxon>
        <taxon>Craspedida</taxon>
        <taxon>Salpingoecidae</taxon>
        <taxon>Monosiga</taxon>
    </lineage>
</organism>
<keyword evidence="4" id="KW-0804">Transcription</keyword>
<evidence type="ECO:0000256" key="4">
    <source>
        <dbReference type="ARBA" id="ARBA00023163"/>
    </source>
</evidence>
<reference evidence="7 8" key="1">
    <citation type="journal article" date="2008" name="Nature">
        <title>The genome of the choanoflagellate Monosiga brevicollis and the origin of metazoans.</title>
        <authorList>
            <consortium name="JGI Sequencing"/>
            <person name="King N."/>
            <person name="Westbrook M.J."/>
            <person name="Young S.L."/>
            <person name="Kuo A."/>
            <person name="Abedin M."/>
            <person name="Chapman J."/>
            <person name="Fairclough S."/>
            <person name="Hellsten U."/>
            <person name="Isogai Y."/>
            <person name="Letunic I."/>
            <person name="Marr M."/>
            <person name="Pincus D."/>
            <person name="Putnam N."/>
            <person name="Rokas A."/>
            <person name="Wright K.J."/>
            <person name="Zuzow R."/>
            <person name="Dirks W."/>
            <person name="Good M."/>
            <person name="Goodstein D."/>
            <person name="Lemons D."/>
            <person name="Li W."/>
            <person name="Lyons J.B."/>
            <person name="Morris A."/>
            <person name="Nichols S."/>
            <person name="Richter D.J."/>
            <person name="Salamov A."/>
            <person name="Bork P."/>
            <person name="Lim W.A."/>
            <person name="Manning G."/>
            <person name="Miller W.T."/>
            <person name="McGinnis W."/>
            <person name="Shapiro H."/>
            <person name="Tjian R."/>
            <person name="Grigoriev I.V."/>
            <person name="Rokhsar D."/>
        </authorList>
    </citation>
    <scope>NUCLEOTIDE SEQUENCE [LARGE SCALE GENOMIC DNA]</scope>
    <source>
        <strain evidence="8">MX1 / ATCC 50154</strain>
    </source>
</reference>
<evidence type="ECO:0000256" key="2">
    <source>
        <dbReference type="ARBA" id="ARBA00023015"/>
    </source>
</evidence>
<comment type="similarity">
    <text evidence="1">Belongs to the E2F/DP family.</text>
</comment>
<dbReference type="GeneID" id="5895876"/>
<name>A9VD34_MONBE</name>
<dbReference type="GO" id="GO:0003677">
    <property type="term" value="F:DNA binding"/>
    <property type="evidence" value="ECO:0007669"/>
    <property type="project" value="UniProtKB-KW"/>
</dbReference>
<sequence length="427" mass="46307">MSHSSGPPAAAAKMLEIDSSQPVFPEDRLATTPERRVHHSQPMPKRARRGASAAVQLQLDTSNNTSTQPQDDSDIEDADTHPDSPLLGPGAPLFEQTISLLQALRTSDQGLLQPNDNYPAPVADALQELGLIRRRTRNDEVLEWVPDATSPEGQRVQENREDELKSLDDQIERLKLLHSTSAASMRQLLSKRQSLAHVAKSDMATLATVRDRTVFIVQAPPGSTMTVPTPNPSTSQFTLQIQGPGQVAVSLLSQTQPSLSDLHAADPDLVTNPLSFMAPSLDQACSSTNVVRSHSPSSQLAASSTTASTVDSRSQAARKRPKPRPSTLRSVPDRILAATPLESPLRDPLRSNRLSMDPSYHEQDEPMLLSLMLPPSTASAVPEFADSLHHEYRLTDPCISLLDTFADEDDDFAEDSAALGNDVPRSA</sequence>
<feature type="region of interest" description="Disordered" evidence="5">
    <location>
        <begin position="1"/>
        <end position="92"/>
    </location>
</feature>
<dbReference type="Proteomes" id="UP000001357">
    <property type="component" value="Unassembled WGS sequence"/>
</dbReference>
<dbReference type="Pfam" id="PF16421">
    <property type="entry name" value="E2F_CC-MB"/>
    <property type="match status" value="1"/>
</dbReference>
<evidence type="ECO:0000256" key="3">
    <source>
        <dbReference type="ARBA" id="ARBA00023125"/>
    </source>
</evidence>
<feature type="region of interest" description="Disordered" evidence="5">
    <location>
        <begin position="287"/>
        <end position="360"/>
    </location>
</feature>
<evidence type="ECO:0000256" key="5">
    <source>
        <dbReference type="SAM" id="MobiDB-lite"/>
    </source>
</evidence>